<evidence type="ECO:0000313" key="2">
    <source>
        <dbReference type="EMBL" id="MDR7162668.1"/>
    </source>
</evidence>
<feature type="compositionally biased region" description="Low complexity" evidence="1">
    <location>
        <begin position="91"/>
        <end position="104"/>
    </location>
</feature>
<feature type="compositionally biased region" description="Basic and acidic residues" evidence="1">
    <location>
        <begin position="105"/>
        <end position="118"/>
    </location>
</feature>
<dbReference type="AlphaFoldDB" id="A0AAW8N9B0"/>
<name>A0AAW8N9B0_PSEOX</name>
<reference evidence="2" key="1">
    <citation type="submission" date="2023-07" db="EMBL/GenBank/DDBJ databases">
        <title>Sorghum-associated microbial communities from plants grown in Nebraska, USA.</title>
        <authorList>
            <person name="Schachtman D."/>
        </authorList>
    </citation>
    <scope>NUCLEOTIDE SEQUENCE</scope>
    <source>
        <strain evidence="2">BE261</strain>
    </source>
</reference>
<gene>
    <name evidence="2" type="ORF">J2X12_000669</name>
</gene>
<dbReference type="Proteomes" id="UP001262032">
    <property type="component" value="Unassembled WGS sequence"/>
</dbReference>
<protein>
    <submittedName>
        <fullName evidence="2">Uncharacterized protein</fullName>
    </submittedName>
</protein>
<sequence>MGFDPHEPEQRDQLNDALKAADISMGELWLRYFSICGSAGEYEVHAYSQGLISLPVFQRDLLAMAANELIAEKPQLHAPFSDQLNGAESNGAASGSGSTGTAATLDRHPGDTGKDTSR</sequence>
<proteinExistence type="predicted"/>
<dbReference type="RefSeq" id="WP_251422889.1">
    <property type="nucleotide sequence ID" value="NZ_JAVDTN010000001.1"/>
</dbReference>
<dbReference type="EMBL" id="JAVDWN010000001">
    <property type="protein sequence ID" value="MDR7162668.1"/>
    <property type="molecule type" value="Genomic_DNA"/>
</dbReference>
<evidence type="ECO:0000256" key="1">
    <source>
        <dbReference type="SAM" id="MobiDB-lite"/>
    </source>
</evidence>
<organism evidence="2 3">
    <name type="scientific">Pseudarthrobacter oxydans</name>
    <name type="common">Arthrobacter oxydans</name>
    <dbReference type="NCBI Taxonomy" id="1671"/>
    <lineage>
        <taxon>Bacteria</taxon>
        <taxon>Bacillati</taxon>
        <taxon>Actinomycetota</taxon>
        <taxon>Actinomycetes</taxon>
        <taxon>Micrococcales</taxon>
        <taxon>Micrococcaceae</taxon>
        <taxon>Pseudarthrobacter</taxon>
    </lineage>
</organism>
<comment type="caution">
    <text evidence="2">The sequence shown here is derived from an EMBL/GenBank/DDBJ whole genome shotgun (WGS) entry which is preliminary data.</text>
</comment>
<accession>A0AAW8N9B0</accession>
<dbReference type="GeneID" id="97420714"/>
<feature type="region of interest" description="Disordered" evidence="1">
    <location>
        <begin position="80"/>
        <end position="118"/>
    </location>
</feature>
<evidence type="ECO:0000313" key="3">
    <source>
        <dbReference type="Proteomes" id="UP001262032"/>
    </source>
</evidence>